<keyword evidence="3" id="KW-1185">Reference proteome</keyword>
<evidence type="ECO:0000313" key="3">
    <source>
        <dbReference type="Proteomes" id="UP001054897"/>
    </source>
</evidence>
<name>A0ABY5ACJ0_9GAMM</name>
<protein>
    <recommendedName>
        <fullName evidence="4">Transposase</fullName>
    </recommendedName>
</protein>
<dbReference type="Proteomes" id="UP001054897">
    <property type="component" value="Chromosome"/>
</dbReference>
<accession>A0ABY5ACJ0</accession>
<evidence type="ECO:0000313" key="2">
    <source>
        <dbReference type="EMBL" id="USR41300.1"/>
    </source>
</evidence>
<evidence type="ECO:0008006" key="4">
    <source>
        <dbReference type="Google" id="ProtNLM"/>
    </source>
</evidence>
<reference evidence="2" key="1">
    <citation type="submission" date="2022-06" db="EMBL/GenBank/DDBJ databases">
        <title>Complete genome of Pseudomonas hydrolytica DSWY01T.</title>
        <authorList>
            <person name="Jung J."/>
            <person name="Jeon C.O."/>
        </authorList>
    </citation>
    <scope>NUCLEOTIDE SEQUENCE</scope>
    <source>
        <strain evidence="2">DSWY01</strain>
    </source>
</reference>
<feature type="region of interest" description="Disordered" evidence="1">
    <location>
        <begin position="51"/>
        <end position="118"/>
    </location>
</feature>
<sequence length="135" mass="14782">MIVLAALMLLAKRFAGSLRSNWRAREAFAQLRPGLSFLALANAADIEQVKGRAPGSSERASSFRRTEARAKRTLEHPPDKQALAGELGQLFRPSSRALGGKSGMTRAEPLVLQEGSLPEGPRQTRFIVWLGERSE</sequence>
<proteinExistence type="predicted"/>
<dbReference type="GeneID" id="300080839"/>
<dbReference type="RefSeq" id="WP_177491177.1">
    <property type="nucleotide sequence ID" value="NZ_CP099397.1"/>
</dbReference>
<dbReference type="EMBL" id="CP099397">
    <property type="protein sequence ID" value="USR41300.1"/>
    <property type="molecule type" value="Genomic_DNA"/>
</dbReference>
<evidence type="ECO:0000256" key="1">
    <source>
        <dbReference type="SAM" id="MobiDB-lite"/>
    </source>
</evidence>
<gene>
    <name evidence="2" type="ORF">L1F06_007660</name>
</gene>
<feature type="compositionally biased region" description="Basic and acidic residues" evidence="1">
    <location>
        <begin position="64"/>
        <end position="79"/>
    </location>
</feature>
<organism evidence="2 3">
    <name type="scientific">Ectopseudomonas hydrolytica</name>
    <dbReference type="NCBI Taxonomy" id="2493633"/>
    <lineage>
        <taxon>Bacteria</taxon>
        <taxon>Pseudomonadati</taxon>
        <taxon>Pseudomonadota</taxon>
        <taxon>Gammaproteobacteria</taxon>
        <taxon>Pseudomonadales</taxon>
        <taxon>Pseudomonadaceae</taxon>
        <taxon>Ectopseudomonas</taxon>
    </lineage>
</organism>